<feature type="compositionally biased region" description="Low complexity" evidence="1">
    <location>
        <begin position="39"/>
        <end position="54"/>
    </location>
</feature>
<evidence type="ECO:0000313" key="3">
    <source>
        <dbReference type="WBParaSite" id="HCON_00075360-00001"/>
    </source>
</evidence>
<dbReference type="WBParaSite" id="HCON_00075360-00001">
    <property type="protein sequence ID" value="HCON_00075360-00001"/>
    <property type="gene ID" value="HCON_00075360"/>
</dbReference>
<accession>A0A7I4YBU8</accession>
<name>A0A7I4YBU8_HAECO</name>
<evidence type="ECO:0000256" key="1">
    <source>
        <dbReference type="SAM" id="MobiDB-lite"/>
    </source>
</evidence>
<evidence type="ECO:0000313" key="2">
    <source>
        <dbReference type="Proteomes" id="UP000025227"/>
    </source>
</evidence>
<feature type="compositionally biased region" description="Basic and acidic residues" evidence="1">
    <location>
        <begin position="1"/>
        <end position="13"/>
    </location>
</feature>
<feature type="compositionally biased region" description="Low complexity" evidence="1">
    <location>
        <begin position="144"/>
        <end position="156"/>
    </location>
</feature>
<feature type="compositionally biased region" description="Basic and acidic residues" evidence="1">
    <location>
        <begin position="79"/>
        <end position="130"/>
    </location>
</feature>
<keyword evidence="2" id="KW-1185">Reference proteome</keyword>
<dbReference type="AlphaFoldDB" id="A0A7I4YBU8"/>
<feature type="region of interest" description="Disordered" evidence="1">
    <location>
        <begin position="1"/>
        <end position="156"/>
    </location>
</feature>
<sequence length="156" mass="18881">MRNIGGDDPHLEEEQCPQAFQRFSAPPARKQSSVRTAEPPSRSRPCSRSQPRRLPSQEKRMLERHPSEEEPVVTRRWYRRSENPERLARRQEYEDRIHAQLLEREQRRQQEQRRKEENGHRRQQEEEARRRTPSPSRRQYRGTRSPSYSNRSPQSS</sequence>
<dbReference type="Proteomes" id="UP000025227">
    <property type="component" value="Unplaced"/>
</dbReference>
<protein>
    <submittedName>
        <fullName evidence="3">RNMT-activating mRNA cap methyltransferase subunit</fullName>
    </submittedName>
</protein>
<reference evidence="3" key="1">
    <citation type="submission" date="2020-12" db="UniProtKB">
        <authorList>
            <consortium name="WormBaseParasite"/>
        </authorList>
    </citation>
    <scope>IDENTIFICATION</scope>
    <source>
        <strain evidence="3">MHco3</strain>
    </source>
</reference>
<feature type="compositionally biased region" description="Basic and acidic residues" evidence="1">
    <location>
        <begin position="55"/>
        <end position="68"/>
    </location>
</feature>
<proteinExistence type="predicted"/>
<organism evidence="2 3">
    <name type="scientific">Haemonchus contortus</name>
    <name type="common">Barber pole worm</name>
    <dbReference type="NCBI Taxonomy" id="6289"/>
    <lineage>
        <taxon>Eukaryota</taxon>
        <taxon>Metazoa</taxon>
        <taxon>Ecdysozoa</taxon>
        <taxon>Nematoda</taxon>
        <taxon>Chromadorea</taxon>
        <taxon>Rhabditida</taxon>
        <taxon>Rhabditina</taxon>
        <taxon>Rhabditomorpha</taxon>
        <taxon>Strongyloidea</taxon>
        <taxon>Trichostrongylidae</taxon>
        <taxon>Haemonchus</taxon>
    </lineage>
</organism>